<evidence type="ECO:0000256" key="6">
    <source>
        <dbReference type="ARBA" id="ARBA00023136"/>
    </source>
</evidence>
<evidence type="ECO:0000256" key="2">
    <source>
        <dbReference type="ARBA" id="ARBA00022448"/>
    </source>
</evidence>
<evidence type="ECO:0000313" key="10">
    <source>
        <dbReference type="EMBL" id="WNM42654.1"/>
    </source>
</evidence>
<evidence type="ECO:0000256" key="8">
    <source>
        <dbReference type="SAM" id="MobiDB-lite"/>
    </source>
</evidence>
<comment type="subcellular location">
    <subcellularLocation>
        <location evidence="1 7">Cell membrane</location>
        <topology evidence="1 7">Multi-pass membrane protein</topology>
    </subcellularLocation>
</comment>
<evidence type="ECO:0000256" key="3">
    <source>
        <dbReference type="ARBA" id="ARBA00022475"/>
    </source>
</evidence>
<feature type="region of interest" description="Disordered" evidence="8">
    <location>
        <begin position="1"/>
        <end position="20"/>
    </location>
</feature>
<evidence type="ECO:0000256" key="4">
    <source>
        <dbReference type="ARBA" id="ARBA00022692"/>
    </source>
</evidence>
<dbReference type="InterPro" id="IPR000515">
    <property type="entry name" value="MetI-like"/>
</dbReference>
<protein>
    <submittedName>
        <fullName evidence="10">ABC transporter permease</fullName>
    </submittedName>
</protein>
<dbReference type="RefSeq" id="WP_313724439.1">
    <property type="nucleotide sequence ID" value="NZ_CP134876.1"/>
</dbReference>
<keyword evidence="4 7" id="KW-0812">Transmembrane</keyword>
<feature type="transmembrane region" description="Helical" evidence="7">
    <location>
        <begin position="146"/>
        <end position="167"/>
    </location>
</feature>
<evidence type="ECO:0000256" key="7">
    <source>
        <dbReference type="RuleBase" id="RU363032"/>
    </source>
</evidence>
<dbReference type="SUPFAM" id="SSF161098">
    <property type="entry name" value="MetI-like"/>
    <property type="match status" value="1"/>
</dbReference>
<keyword evidence="3" id="KW-1003">Cell membrane</keyword>
<gene>
    <name evidence="10" type="ORF">RMN56_15495</name>
</gene>
<evidence type="ECO:0000256" key="1">
    <source>
        <dbReference type="ARBA" id="ARBA00004651"/>
    </source>
</evidence>
<feature type="transmembrane region" description="Helical" evidence="7">
    <location>
        <begin position="173"/>
        <end position="195"/>
    </location>
</feature>
<keyword evidence="2 7" id="KW-0813">Transport</keyword>
<name>A0ABZ0A519_9ACTN</name>
<keyword evidence="5 7" id="KW-1133">Transmembrane helix</keyword>
<evidence type="ECO:0000259" key="9">
    <source>
        <dbReference type="PROSITE" id="PS50928"/>
    </source>
</evidence>
<dbReference type="PANTHER" id="PTHR30151:SF41">
    <property type="entry name" value="ABC TRANSPORTER PERMEASE PROTEIN"/>
    <property type="match status" value="1"/>
</dbReference>
<reference evidence="10 11" key="1">
    <citation type="submission" date="2023-09" db="EMBL/GenBank/DDBJ databases">
        <title>Micromonospora halotolerans DSM 45598 genome sequence.</title>
        <authorList>
            <person name="Mo P."/>
        </authorList>
    </citation>
    <scope>NUCLEOTIDE SEQUENCE [LARGE SCALE GENOMIC DNA]</scope>
    <source>
        <strain evidence="10 11">DSM 45598</strain>
    </source>
</reference>
<dbReference type="InterPro" id="IPR035906">
    <property type="entry name" value="MetI-like_sf"/>
</dbReference>
<feature type="transmembrane region" description="Helical" evidence="7">
    <location>
        <begin position="227"/>
        <end position="248"/>
    </location>
</feature>
<dbReference type="Proteomes" id="UP001303001">
    <property type="component" value="Chromosome"/>
</dbReference>
<feature type="transmembrane region" description="Helical" evidence="7">
    <location>
        <begin position="113"/>
        <end position="134"/>
    </location>
</feature>
<keyword evidence="11" id="KW-1185">Reference proteome</keyword>
<sequence>MGVRPAGTPGGAHPLRVPVVGRRREEDTLTQLTGTQAEAAPAEPAVAPRRLAVRPAAVGLPALGLVIAVAAWWLVTSGLHLVHPAALPPPQAVWRSLVGTTDVLLPALGITTWMTLLGFLLSSLAGVLIGMALAASSRVERMFAPLLVAVNAVPKIAFGPLLVISVGWGQKPILTMVFLLCFFPIVLSTATGLTTTPADLAELGRSLNASWWQAFRKVRFPAALPQIFVGLKVAMPLAAIGGVIGEFYSDRPGLGYQILQYNGAGDTATAWAAIVLVAVMSIVLYSALSLVERLALPWVRATTSAR</sequence>
<dbReference type="Gene3D" id="1.10.3720.10">
    <property type="entry name" value="MetI-like"/>
    <property type="match status" value="1"/>
</dbReference>
<dbReference type="EMBL" id="CP134876">
    <property type="protein sequence ID" value="WNM42654.1"/>
    <property type="molecule type" value="Genomic_DNA"/>
</dbReference>
<proteinExistence type="inferred from homology"/>
<dbReference type="PANTHER" id="PTHR30151">
    <property type="entry name" value="ALKANE SULFONATE ABC TRANSPORTER-RELATED, MEMBRANE SUBUNIT"/>
    <property type="match status" value="1"/>
</dbReference>
<comment type="similarity">
    <text evidence="7">Belongs to the binding-protein-dependent transport system permease family.</text>
</comment>
<dbReference type="CDD" id="cd06261">
    <property type="entry name" value="TM_PBP2"/>
    <property type="match status" value="1"/>
</dbReference>
<keyword evidence="6 7" id="KW-0472">Membrane</keyword>
<evidence type="ECO:0000313" key="11">
    <source>
        <dbReference type="Proteomes" id="UP001303001"/>
    </source>
</evidence>
<dbReference type="Pfam" id="PF00528">
    <property type="entry name" value="BPD_transp_1"/>
    <property type="match status" value="1"/>
</dbReference>
<feature type="domain" description="ABC transmembrane type-1" evidence="9">
    <location>
        <begin position="108"/>
        <end position="292"/>
    </location>
</feature>
<dbReference type="PROSITE" id="PS50928">
    <property type="entry name" value="ABC_TM1"/>
    <property type="match status" value="1"/>
</dbReference>
<accession>A0ABZ0A519</accession>
<evidence type="ECO:0000256" key="5">
    <source>
        <dbReference type="ARBA" id="ARBA00022989"/>
    </source>
</evidence>
<feature type="transmembrane region" description="Helical" evidence="7">
    <location>
        <begin position="56"/>
        <end position="75"/>
    </location>
</feature>
<organism evidence="10 11">
    <name type="scientific">Micromonospora halotolerans</name>
    <dbReference type="NCBI Taxonomy" id="709879"/>
    <lineage>
        <taxon>Bacteria</taxon>
        <taxon>Bacillati</taxon>
        <taxon>Actinomycetota</taxon>
        <taxon>Actinomycetes</taxon>
        <taxon>Micromonosporales</taxon>
        <taxon>Micromonosporaceae</taxon>
        <taxon>Micromonospora</taxon>
    </lineage>
</organism>
<feature type="transmembrane region" description="Helical" evidence="7">
    <location>
        <begin position="268"/>
        <end position="291"/>
    </location>
</feature>